<evidence type="ECO:0000256" key="1">
    <source>
        <dbReference type="ARBA" id="ARBA00022723"/>
    </source>
</evidence>
<dbReference type="SUPFAM" id="SSF57850">
    <property type="entry name" value="RING/U-box"/>
    <property type="match status" value="1"/>
</dbReference>
<dbReference type="RefSeq" id="XP_018024506.1">
    <property type="nucleotide sequence ID" value="XM_018169017.2"/>
</dbReference>
<dbReference type="InterPro" id="IPR037275">
    <property type="entry name" value="Znf_CTCHY_sf"/>
</dbReference>
<evidence type="ECO:0000256" key="4">
    <source>
        <dbReference type="PROSITE-ProRule" id="PRU00601"/>
    </source>
</evidence>
<dbReference type="Gene3D" id="3.30.40.10">
    <property type="entry name" value="Zinc/RING finger domain, C3HC4 (zinc finger)"/>
    <property type="match status" value="1"/>
</dbReference>
<dbReference type="Pfam" id="PF14599">
    <property type="entry name" value="zinc_ribbon_6"/>
    <property type="match status" value="1"/>
</dbReference>
<dbReference type="SUPFAM" id="SSF161219">
    <property type="entry name" value="CHY zinc finger-like"/>
    <property type="match status" value="1"/>
</dbReference>
<dbReference type="InterPro" id="IPR017921">
    <property type="entry name" value="Znf_CTCHY"/>
</dbReference>
<sequence length="463" mass="50445">MEYKEYNCPHYQRHCKLVCPECSRAYVCRLCHDDAEEHNINRFAVTSVVCLACDATQPKAAECAHCGQRFGKYSCLVCALYDDRDLGQFHCDGCRLCRVGGREKYTHCDTCCSCLPNHLANKHQCLPGASERQCPVCLEDIHSARDTAHVPSCHHFLHSSCYEQLIRQNISSCPVCGKSMFEMTRQWEELDQIIRETPMPPSYRGVCCQVNCRDCNKESIVIFHVDGLKCKLCGSYNTSRSGGSFLRRKKISRDTDANIGSLVVQCQSTDVGGSNQRTDVVSSSLPAAESMDAAASTFSDSVTGLESSNSSNVAHLTPNATSVSSSVAVVTPEADLTIATSVVPQETTASKRGTPGAVTASEELHLFEPVSLEELENDDTTDHAEGGLAAILQGLVHGLHDIMGVEDVDDDDFSSFLSGDSTPPVVLSVQINGQEAELDEAEASDWVTDEDDDFDTGDNGELE</sequence>
<dbReference type="AlphaFoldDB" id="A0A8B7PGS2"/>
<dbReference type="GO" id="GO:0016567">
    <property type="term" value="P:protein ubiquitination"/>
    <property type="evidence" value="ECO:0007669"/>
    <property type="project" value="TreeGrafter"/>
</dbReference>
<evidence type="ECO:0000313" key="9">
    <source>
        <dbReference type="Proteomes" id="UP000694843"/>
    </source>
</evidence>
<dbReference type="KEGG" id="hazt:108680233"/>
<keyword evidence="3" id="KW-0862">Zinc</keyword>
<dbReference type="PROSITE" id="PS50089">
    <property type="entry name" value="ZF_RING_2"/>
    <property type="match status" value="1"/>
</dbReference>
<feature type="domain" description="RING-type" evidence="6">
    <location>
        <begin position="134"/>
        <end position="176"/>
    </location>
</feature>
<dbReference type="PANTHER" id="PTHR21319">
    <property type="entry name" value="RING FINGER AND CHY ZINC FINGER DOMAIN-CONTAINING PROTEIN 1"/>
    <property type="match status" value="1"/>
</dbReference>
<keyword evidence="2 4" id="KW-0863">Zinc-finger</keyword>
<dbReference type="Gene3D" id="2.20.28.10">
    <property type="match status" value="1"/>
</dbReference>
<keyword evidence="1" id="KW-0479">Metal-binding</keyword>
<organism evidence="9 10">
    <name type="scientific">Hyalella azteca</name>
    <name type="common">Amphipod</name>
    <dbReference type="NCBI Taxonomy" id="294128"/>
    <lineage>
        <taxon>Eukaryota</taxon>
        <taxon>Metazoa</taxon>
        <taxon>Ecdysozoa</taxon>
        <taxon>Arthropoda</taxon>
        <taxon>Crustacea</taxon>
        <taxon>Multicrustacea</taxon>
        <taxon>Malacostraca</taxon>
        <taxon>Eumalacostraca</taxon>
        <taxon>Peracarida</taxon>
        <taxon>Amphipoda</taxon>
        <taxon>Senticaudata</taxon>
        <taxon>Talitrida</taxon>
        <taxon>Talitroidea</taxon>
        <taxon>Hyalellidae</taxon>
        <taxon>Hyalella</taxon>
    </lineage>
</organism>
<dbReference type="GO" id="GO:0006511">
    <property type="term" value="P:ubiquitin-dependent protein catabolic process"/>
    <property type="evidence" value="ECO:0007669"/>
    <property type="project" value="TreeGrafter"/>
</dbReference>
<dbReference type="Pfam" id="PF05495">
    <property type="entry name" value="zf-CHY"/>
    <property type="match status" value="1"/>
</dbReference>
<evidence type="ECO:0000313" key="10">
    <source>
        <dbReference type="RefSeq" id="XP_018024506.1"/>
    </source>
</evidence>
<dbReference type="CDD" id="cd16464">
    <property type="entry name" value="RING-H2_Pirh2-like"/>
    <property type="match status" value="1"/>
</dbReference>
<proteinExistence type="predicted"/>
<evidence type="ECO:0000256" key="5">
    <source>
        <dbReference type="SAM" id="MobiDB-lite"/>
    </source>
</evidence>
<dbReference type="OMA" id="QQMCINC"/>
<dbReference type="PROSITE" id="PS51270">
    <property type="entry name" value="ZF_CTCHY"/>
    <property type="match status" value="1"/>
</dbReference>
<dbReference type="CTD" id="25898"/>
<dbReference type="Pfam" id="PF13639">
    <property type="entry name" value="zf-RING_2"/>
    <property type="match status" value="1"/>
</dbReference>
<gene>
    <name evidence="10" type="primary">LOC108680233</name>
</gene>
<evidence type="ECO:0000259" key="6">
    <source>
        <dbReference type="PROSITE" id="PS50089"/>
    </source>
</evidence>
<dbReference type="SUPFAM" id="SSF161245">
    <property type="entry name" value="Zinc hairpin stack"/>
    <property type="match status" value="1"/>
</dbReference>
<dbReference type="PANTHER" id="PTHR21319:SF53">
    <property type="entry name" value="RING FINGER AND CHY ZINC FINGER DOMAIN-CONTAINING PROTEIN 1"/>
    <property type="match status" value="1"/>
</dbReference>
<dbReference type="PROSITE" id="PS51266">
    <property type="entry name" value="ZF_CHY"/>
    <property type="match status" value="1"/>
</dbReference>
<dbReference type="InterPro" id="IPR039512">
    <property type="entry name" value="RCHY1_zinc-ribbon"/>
</dbReference>
<evidence type="ECO:0000259" key="7">
    <source>
        <dbReference type="PROSITE" id="PS51266"/>
    </source>
</evidence>
<evidence type="ECO:0000256" key="3">
    <source>
        <dbReference type="ARBA" id="ARBA00022833"/>
    </source>
</evidence>
<evidence type="ECO:0000256" key="2">
    <source>
        <dbReference type="ARBA" id="ARBA00022771"/>
    </source>
</evidence>
<dbReference type="GO" id="GO:0061630">
    <property type="term" value="F:ubiquitin protein ligase activity"/>
    <property type="evidence" value="ECO:0007669"/>
    <property type="project" value="TreeGrafter"/>
</dbReference>
<dbReference type="InterPro" id="IPR013083">
    <property type="entry name" value="Znf_RING/FYVE/PHD"/>
</dbReference>
<reference evidence="10" key="1">
    <citation type="submission" date="2025-08" db="UniProtKB">
        <authorList>
            <consortium name="RefSeq"/>
        </authorList>
    </citation>
    <scope>IDENTIFICATION</scope>
    <source>
        <tissue evidence="10">Whole organism</tissue>
    </source>
</reference>
<dbReference type="Proteomes" id="UP000694843">
    <property type="component" value="Unplaced"/>
</dbReference>
<dbReference type="GeneID" id="108680233"/>
<name>A0A8B7PGS2_HYAAZ</name>
<dbReference type="InterPro" id="IPR008913">
    <property type="entry name" value="Znf_CHY"/>
</dbReference>
<dbReference type="InterPro" id="IPR001841">
    <property type="entry name" value="Znf_RING"/>
</dbReference>
<accession>A0A8B7PGS2</accession>
<dbReference type="OrthoDB" id="411372at2759"/>
<feature type="domain" description="CHY-type" evidence="7">
    <location>
        <begin position="1"/>
        <end position="68"/>
    </location>
</feature>
<keyword evidence="9" id="KW-1185">Reference proteome</keyword>
<protein>
    <submittedName>
        <fullName evidence="10">RING finger and CHY zinc finger domain-containing protein 1-like</fullName>
    </submittedName>
</protein>
<dbReference type="GO" id="GO:0008270">
    <property type="term" value="F:zinc ion binding"/>
    <property type="evidence" value="ECO:0007669"/>
    <property type="project" value="UniProtKB-KW"/>
</dbReference>
<dbReference type="GO" id="GO:0005634">
    <property type="term" value="C:nucleus"/>
    <property type="evidence" value="ECO:0007669"/>
    <property type="project" value="TreeGrafter"/>
</dbReference>
<feature type="domain" description="CTCHY-type" evidence="8">
    <location>
        <begin position="70"/>
        <end position="133"/>
    </location>
</feature>
<evidence type="ECO:0000259" key="8">
    <source>
        <dbReference type="PROSITE" id="PS51270"/>
    </source>
</evidence>
<feature type="region of interest" description="Disordered" evidence="5">
    <location>
        <begin position="437"/>
        <end position="463"/>
    </location>
</feature>
<dbReference type="SMART" id="SM00184">
    <property type="entry name" value="RING"/>
    <property type="match status" value="1"/>
</dbReference>
<dbReference type="InterPro" id="IPR037274">
    <property type="entry name" value="Znf_CHY_sf"/>
</dbReference>